<feature type="region of interest" description="Disordered" evidence="1">
    <location>
        <begin position="166"/>
        <end position="210"/>
    </location>
</feature>
<name>A0ABP0UDV3_9BRYO</name>
<feature type="region of interest" description="Disordered" evidence="1">
    <location>
        <begin position="275"/>
        <end position="324"/>
    </location>
</feature>
<feature type="region of interest" description="Disordered" evidence="1">
    <location>
        <begin position="30"/>
        <end position="49"/>
    </location>
</feature>
<accession>A0ABP0UDV3</accession>
<sequence>MSRMETKAAAATGVDHDLLLGVSFPSSRRDYQLRSCKSNNPSSIASSGGSINPADVVAAGHASSISPNPLLISFQLQQQAPVQPSVNANNLQSAENPASFFSGSLRRNMDHHHQPRYALRPIRNFVGGEVGGVVSSSTLLRAPKSSVSKIKARPWVSGEIERVSNSSSRGVCTSSSSSGLERASSCNLRESGGTNVDDGDNEKLRRGRRRPSAAIAWENLNDHSREESPMRLHEAAVVGVPFKWEEVPGRARRRDGDERADDRLQLSRTKSWTTPSSRIFADGNKTATVSSEARRGFDELGQDDGEDGAEASRSSSRRYYSPMGSRLDDRSFSFDARSSSNPDELENKRLAAAAVHIDLVAPSAAKFLIESTTNTAVVSPLPCTPGKHALAVPFKWEEAPGKPMKLDDTSAAATPALLQLPPRLSGTTMIHKALYKNMTRKTLATDQTPCRSSSLNKSMSAPVSIWDPHIPQVSWSSSSEERRKGITHFHHSAPLVGGLRERSKSSSESAAAVAATRESSLCMQAPAAWRTTTALGSAMSSGPILRKPPAQHQQLLLESAAAPGDACENSSLVPGFGRSLADGGKNLQASWSPTSILYQRPTSVQSSVSDAAEAHQQSLSSSSSPPLMMTTMTTASSISNSTSQSSTSQESVEQHSCSEILASPTSSTKLIALLKKKCRVTRSEWPYPKPRSFTSHYHPGQATTDDNAHQQRQDLQQVFTSPEPPWCHCHHPAQGDDDDPCVQSLDPLAASQKTSKQHQVELNHDCYSHGSSATSKHHVELHDCNNHESSAASPATTNILSLPVNQYHSSDNRDYCLELEGARHGSEVLLTKLSAIRYHHEEPPPVRSRVMYADTVPAAGAVDGEQENEMVQDECNGADDDEKQSEFFTCFGFPLSPARFLSKAQQQQQQQVSARSNWVADPTKLLWVDNPSWVSPDIYAEDGYKSPAYTATLELLSPSADLMTRRMGSGLRTQSLKLPRPMMINKSLLVGSMCKSLKRTVLKCAMRCCHRKKSFEMR</sequence>
<dbReference type="Proteomes" id="UP001497512">
    <property type="component" value="Chromosome 3"/>
</dbReference>
<evidence type="ECO:0000313" key="2">
    <source>
        <dbReference type="EMBL" id="CAK9219593.1"/>
    </source>
</evidence>
<protein>
    <submittedName>
        <fullName evidence="2">Uncharacterized protein</fullName>
    </submittedName>
</protein>
<evidence type="ECO:0000256" key="1">
    <source>
        <dbReference type="SAM" id="MobiDB-lite"/>
    </source>
</evidence>
<feature type="compositionally biased region" description="Polar residues" evidence="1">
    <location>
        <begin position="35"/>
        <end position="49"/>
    </location>
</feature>
<feature type="compositionally biased region" description="Low complexity" evidence="1">
    <location>
        <begin position="312"/>
        <end position="321"/>
    </location>
</feature>
<feature type="compositionally biased region" description="Low complexity" evidence="1">
    <location>
        <begin position="616"/>
        <end position="630"/>
    </location>
</feature>
<gene>
    <name evidence="2" type="ORF">CSSPTR1EN2_LOCUS14662</name>
</gene>
<feature type="compositionally biased region" description="Basic and acidic residues" evidence="1">
    <location>
        <begin position="249"/>
        <end position="265"/>
    </location>
</feature>
<dbReference type="EMBL" id="OZ019895">
    <property type="protein sequence ID" value="CAK9219593.1"/>
    <property type="molecule type" value="Genomic_DNA"/>
</dbReference>
<feature type="region of interest" description="Disordered" evidence="1">
    <location>
        <begin position="249"/>
        <end position="268"/>
    </location>
</feature>
<feature type="compositionally biased region" description="Acidic residues" evidence="1">
    <location>
        <begin position="300"/>
        <end position="309"/>
    </location>
</feature>
<feature type="region of interest" description="Disordered" evidence="1">
    <location>
        <begin position="607"/>
        <end position="630"/>
    </location>
</feature>
<reference evidence="2" key="1">
    <citation type="submission" date="2024-02" db="EMBL/GenBank/DDBJ databases">
        <authorList>
            <consortium name="ELIXIR-Norway"/>
            <consortium name="Elixir Norway"/>
        </authorList>
    </citation>
    <scope>NUCLEOTIDE SEQUENCE</scope>
</reference>
<feature type="compositionally biased region" description="Low complexity" evidence="1">
    <location>
        <begin position="166"/>
        <end position="185"/>
    </location>
</feature>
<keyword evidence="3" id="KW-1185">Reference proteome</keyword>
<proteinExistence type="predicted"/>
<feature type="region of interest" description="Disordered" evidence="1">
    <location>
        <begin position="689"/>
        <end position="712"/>
    </location>
</feature>
<evidence type="ECO:0000313" key="3">
    <source>
        <dbReference type="Proteomes" id="UP001497512"/>
    </source>
</evidence>
<organism evidence="2 3">
    <name type="scientific">Sphagnum troendelagicum</name>
    <dbReference type="NCBI Taxonomy" id="128251"/>
    <lineage>
        <taxon>Eukaryota</taxon>
        <taxon>Viridiplantae</taxon>
        <taxon>Streptophyta</taxon>
        <taxon>Embryophyta</taxon>
        <taxon>Bryophyta</taxon>
        <taxon>Sphagnophytina</taxon>
        <taxon>Sphagnopsida</taxon>
        <taxon>Sphagnales</taxon>
        <taxon>Sphagnaceae</taxon>
        <taxon>Sphagnum</taxon>
    </lineage>
</organism>